<keyword evidence="1" id="KW-0479">Metal-binding</keyword>
<dbReference type="Gene3D" id="3.30.160.60">
    <property type="entry name" value="Classic Zinc Finger"/>
    <property type="match status" value="1"/>
</dbReference>
<feature type="domain" description="C2H2-type" evidence="2">
    <location>
        <begin position="139"/>
        <end position="166"/>
    </location>
</feature>
<dbReference type="InterPro" id="IPR013087">
    <property type="entry name" value="Znf_C2H2_type"/>
</dbReference>
<feature type="domain" description="C2H2-type" evidence="2">
    <location>
        <begin position="167"/>
        <end position="195"/>
    </location>
</feature>
<organism evidence="3 4">
    <name type="scientific">Lucilia cuprina</name>
    <name type="common">Green bottle fly</name>
    <name type="synonym">Australian sheep blowfly</name>
    <dbReference type="NCBI Taxonomy" id="7375"/>
    <lineage>
        <taxon>Eukaryota</taxon>
        <taxon>Metazoa</taxon>
        <taxon>Ecdysozoa</taxon>
        <taxon>Arthropoda</taxon>
        <taxon>Hexapoda</taxon>
        <taxon>Insecta</taxon>
        <taxon>Pterygota</taxon>
        <taxon>Neoptera</taxon>
        <taxon>Endopterygota</taxon>
        <taxon>Diptera</taxon>
        <taxon>Brachycera</taxon>
        <taxon>Muscomorpha</taxon>
        <taxon>Oestroidea</taxon>
        <taxon>Calliphoridae</taxon>
        <taxon>Luciliinae</taxon>
        <taxon>Lucilia</taxon>
    </lineage>
</organism>
<evidence type="ECO:0000256" key="1">
    <source>
        <dbReference type="PROSITE-ProRule" id="PRU00042"/>
    </source>
</evidence>
<comment type="caution">
    <text evidence="3">The sequence shown here is derived from an EMBL/GenBank/DDBJ whole genome shotgun (WGS) entry which is preliminary data.</text>
</comment>
<keyword evidence="4" id="KW-1185">Reference proteome</keyword>
<dbReference type="PROSITE" id="PS50157">
    <property type="entry name" value="ZINC_FINGER_C2H2_2"/>
    <property type="match status" value="2"/>
</dbReference>
<reference evidence="3 4" key="1">
    <citation type="journal article" date="2015" name="Nat. Commun.">
        <title>Lucilia cuprina genome unlocks parasitic fly biology to underpin future interventions.</title>
        <authorList>
            <person name="Anstead C.A."/>
            <person name="Korhonen P.K."/>
            <person name="Young N.D."/>
            <person name="Hall R.S."/>
            <person name="Jex A.R."/>
            <person name="Murali S.C."/>
            <person name="Hughes D.S."/>
            <person name="Lee S.F."/>
            <person name="Perry T."/>
            <person name="Stroehlein A.J."/>
            <person name="Ansell B.R."/>
            <person name="Breugelmans B."/>
            <person name="Hofmann A."/>
            <person name="Qu J."/>
            <person name="Dugan S."/>
            <person name="Lee S.L."/>
            <person name="Chao H."/>
            <person name="Dinh H."/>
            <person name="Han Y."/>
            <person name="Doddapaneni H.V."/>
            <person name="Worley K.C."/>
            <person name="Muzny D.M."/>
            <person name="Ioannidis P."/>
            <person name="Waterhouse R.M."/>
            <person name="Zdobnov E.M."/>
            <person name="James P.J."/>
            <person name="Bagnall N.H."/>
            <person name="Kotze A.C."/>
            <person name="Gibbs R.A."/>
            <person name="Richards S."/>
            <person name="Batterham P."/>
            <person name="Gasser R.B."/>
        </authorList>
    </citation>
    <scope>NUCLEOTIDE SEQUENCE [LARGE SCALE GENOMIC DNA]</scope>
    <source>
        <strain evidence="3 4">LS</strain>
        <tissue evidence="3">Full body</tissue>
    </source>
</reference>
<dbReference type="EMBL" id="JRES01000890">
    <property type="protein sequence ID" value="KNC27503.1"/>
    <property type="molecule type" value="Genomic_DNA"/>
</dbReference>
<protein>
    <recommendedName>
        <fullName evidence="2">C2H2-type domain-containing protein</fullName>
    </recommendedName>
</protein>
<evidence type="ECO:0000313" key="4">
    <source>
        <dbReference type="Proteomes" id="UP000037069"/>
    </source>
</evidence>
<keyword evidence="1" id="KW-0862">Zinc</keyword>
<keyword evidence="1" id="KW-0863">Zinc-finger</keyword>
<dbReference type="Proteomes" id="UP000037069">
    <property type="component" value="Unassembled WGS sequence"/>
</dbReference>
<sequence length="203" mass="23711">MRILRSQYMKLKTNATAAAANNKTIEKRLPTRSQRSVNNKHNLSATNSNNAALPIHALRSTSQDFSNTTCSSPSNIGIGTNIKILFDHVDESLDNLKVVVEFTDMDAMWLTRVYQTYENELWHKKPRCDDFGGKKKWFFYCHLCNNVYHKFHSIKNHLNLHMKLYPYICKLCCMKYTGRNSATRHLKKVHRLAKEHWNDYLTS</sequence>
<accession>A0A0L0C533</accession>
<gene>
    <name evidence="3" type="ORF">FF38_12339</name>
</gene>
<dbReference type="OMA" id="WNDYLTS"/>
<dbReference type="PROSITE" id="PS00028">
    <property type="entry name" value="ZINC_FINGER_C2H2_1"/>
    <property type="match status" value="2"/>
</dbReference>
<dbReference type="GO" id="GO:0008270">
    <property type="term" value="F:zinc ion binding"/>
    <property type="evidence" value="ECO:0007669"/>
    <property type="project" value="UniProtKB-KW"/>
</dbReference>
<evidence type="ECO:0000259" key="2">
    <source>
        <dbReference type="PROSITE" id="PS50157"/>
    </source>
</evidence>
<dbReference type="OrthoDB" id="7950901at2759"/>
<dbReference type="AlphaFoldDB" id="A0A0L0C533"/>
<name>A0A0L0C533_LUCCU</name>
<proteinExistence type="predicted"/>
<dbReference type="SMART" id="SM00355">
    <property type="entry name" value="ZnF_C2H2"/>
    <property type="match status" value="2"/>
</dbReference>
<evidence type="ECO:0000313" key="3">
    <source>
        <dbReference type="EMBL" id="KNC27503.1"/>
    </source>
</evidence>